<evidence type="ECO:0000313" key="1">
    <source>
        <dbReference type="EMBL" id="MPN20237.1"/>
    </source>
</evidence>
<name>A0A645G090_9ZZZZ</name>
<dbReference type="AlphaFoldDB" id="A0A645G090"/>
<dbReference type="InterPro" id="IPR051446">
    <property type="entry name" value="HTH_trans_reg/aminotransferase"/>
</dbReference>
<dbReference type="PANTHER" id="PTHR46577">
    <property type="entry name" value="HTH-TYPE TRANSCRIPTIONAL REGULATORY PROTEIN GABR"/>
    <property type="match status" value="1"/>
</dbReference>
<organism evidence="1">
    <name type="scientific">bioreactor metagenome</name>
    <dbReference type="NCBI Taxonomy" id="1076179"/>
    <lineage>
        <taxon>unclassified sequences</taxon>
        <taxon>metagenomes</taxon>
        <taxon>ecological metagenomes</taxon>
    </lineage>
</organism>
<dbReference type="EMBL" id="VSSQ01067939">
    <property type="protein sequence ID" value="MPN20237.1"/>
    <property type="molecule type" value="Genomic_DNA"/>
</dbReference>
<dbReference type="PANTHER" id="PTHR46577:SF1">
    <property type="entry name" value="HTH-TYPE TRANSCRIPTIONAL REGULATORY PROTEIN GABR"/>
    <property type="match status" value="1"/>
</dbReference>
<protein>
    <submittedName>
        <fullName evidence="1">HTH-type transcriptional regulatory protein GabR</fullName>
    </submittedName>
</protein>
<dbReference type="InterPro" id="IPR015424">
    <property type="entry name" value="PyrdxlP-dep_Trfase"/>
</dbReference>
<accession>A0A645G090</accession>
<dbReference type="InterPro" id="IPR015421">
    <property type="entry name" value="PyrdxlP-dep_Trfase_major"/>
</dbReference>
<comment type="caution">
    <text evidence="1">The sequence shown here is derived from an EMBL/GenBank/DDBJ whole genome shotgun (WGS) entry which is preliminary data.</text>
</comment>
<dbReference type="Gene3D" id="3.40.640.10">
    <property type="entry name" value="Type I PLP-dependent aspartate aminotransferase-like (Major domain)"/>
    <property type="match status" value="1"/>
</dbReference>
<reference evidence="1" key="1">
    <citation type="submission" date="2019-08" db="EMBL/GenBank/DDBJ databases">
        <authorList>
            <person name="Kucharzyk K."/>
            <person name="Murdoch R.W."/>
            <person name="Higgins S."/>
            <person name="Loffler F."/>
        </authorList>
    </citation>
    <scope>NUCLEOTIDE SEQUENCE</scope>
</reference>
<proteinExistence type="predicted"/>
<gene>
    <name evidence="1" type="primary">gabR_25</name>
    <name evidence="1" type="ORF">SDC9_167615</name>
</gene>
<dbReference type="SUPFAM" id="SSF53383">
    <property type="entry name" value="PLP-dependent transferases"/>
    <property type="match status" value="1"/>
</dbReference>
<sequence length="126" mass="13678">MSRIEQQTLARFLTDGHFTRCVNRARGHYRARRDTLLAALQSELGRVPVHGAHTGLHLVASPPLALTEKQLTARAQAAGVALRGISHYGTVPRWLPGPSVVLGYGTLDEAGILEGVQRLATAWRHG</sequence>